<dbReference type="InterPro" id="IPR005135">
    <property type="entry name" value="Endo/exonuclease/phosphatase"/>
</dbReference>
<dbReference type="InterPro" id="IPR050410">
    <property type="entry name" value="CCR4/nocturin_mRNA_transcr"/>
</dbReference>
<dbReference type="SUPFAM" id="SSF56219">
    <property type="entry name" value="DNase I-like"/>
    <property type="match status" value="1"/>
</dbReference>
<name>J4IBS5_9APHY</name>
<evidence type="ECO:0000256" key="2">
    <source>
        <dbReference type="ARBA" id="ARBA00022801"/>
    </source>
</evidence>
<dbReference type="Gene3D" id="3.60.10.10">
    <property type="entry name" value="Endonuclease/exonuclease/phosphatase"/>
    <property type="match status" value="1"/>
</dbReference>
<dbReference type="GO" id="GO:0000175">
    <property type="term" value="F:3'-5'-RNA exonuclease activity"/>
    <property type="evidence" value="ECO:0007669"/>
    <property type="project" value="TreeGrafter"/>
</dbReference>
<keyword evidence="2" id="KW-0378">Hydrolase</keyword>
<gene>
    <name evidence="4" type="ORF">FIBRA_07380</name>
</gene>
<reference evidence="4 5" key="1">
    <citation type="journal article" date="2012" name="Appl. Environ. Microbiol.">
        <title>Short-read sequencing for genomic analysis of the brown rot fungus Fibroporia radiculosa.</title>
        <authorList>
            <person name="Tang J.D."/>
            <person name="Perkins A.D."/>
            <person name="Sonstegard T.S."/>
            <person name="Schroeder S.G."/>
            <person name="Burgess S.C."/>
            <person name="Diehl S.V."/>
        </authorList>
    </citation>
    <scope>NUCLEOTIDE SEQUENCE [LARGE SCALE GENOMIC DNA]</scope>
    <source>
        <strain evidence="4 5">TFFH 294</strain>
    </source>
</reference>
<dbReference type="InParanoid" id="J4IBS5"/>
<dbReference type="PANTHER" id="PTHR12121:SF45">
    <property type="entry name" value="NOCTURNIN"/>
    <property type="match status" value="1"/>
</dbReference>
<dbReference type="HOGENOM" id="CLU_034867_1_0_1"/>
<dbReference type="Proteomes" id="UP000006352">
    <property type="component" value="Unassembled WGS sequence"/>
</dbReference>
<organism evidence="4 5">
    <name type="scientific">Fibroporia radiculosa</name>
    <dbReference type="NCBI Taxonomy" id="599839"/>
    <lineage>
        <taxon>Eukaryota</taxon>
        <taxon>Fungi</taxon>
        <taxon>Dikarya</taxon>
        <taxon>Basidiomycota</taxon>
        <taxon>Agaricomycotina</taxon>
        <taxon>Agaricomycetes</taxon>
        <taxon>Polyporales</taxon>
        <taxon>Fibroporiaceae</taxon>
        <taxon>Fibroporia</taxon>
    </lineage>
</organism>
<accession>J4IBS5</accession>
<dbReference type="Pfam" id="PF03372">
    <property type="entry name" value="Exo_endo_phos"/>
    <property type="match status" value="1"/>
</dbReference>
<dbReference type="GeneID" id="24100082"/>
<comment type="similarity">
    <text evidence="1">Belongs to the CCR4/nocturin family.</text>
</comment>
<proteinExistence type="inferred from homology"/>
<feature type="domain" description="Endonuclease/exonuclease/phosphatase" evidence="3">
    <location>
        <begin position="112"/>
        <end position="447"/>
    </location>
</feature>
<dbReference type="AlphaFoldDB" id="J4IBS5"/>
<dbReference type="PANTHER" id="PTHR12121">
    <property type="entry name" value="CARBON CATABOLITE REPRESSOR PROTEIN 4"/>
    <property type="match status" value="1"/>
</dbReference>
<dbReference type="FunCoup" id="J4IBS5">
    <property type="interactions" value="235"/>
</dbReference>
<evidence type="ECO:0000256" key="1">
    <source>
        <dbReference type="ARBA" id="ARBA00010774"/>
    </source>
</evidence>
<dbReference type="GO" id="GO:0006139">
    <property type="term" value="P:nucleobase-containing compound metabolic process"/>
    <property type="evidence" value="ECO:0007669"/>
    <property type="project" value="UniProtKB-ARBA"/>
</dbReference>
<protein>
    <recommendedName>
        <fullName evidence="3">Endonuclease/exonuclease/phosphatase domain-containing protein</fullName>
    </recommendedName>
</protein>
<evidence type="ECO:0000313" key="4">
    <source>
        <dbReference type="EMBL" id="CCM05171.1"/>
    </source>
</evidence>
<dbReference type="OrthoDB" id="428734at2759"/>
<sequence length="460" mass="51511">MPEEFQPTSDRLALAEERRLRKEKRMRDIAKELDESGRILPREWITLQEAPISDKTVGGVKVMTWNLLAQCLAASSSRLVTVSRQANENICFIAKFCRMTQIYAAYRNAIYCFLNGDRSSELIQEVDRLEKLLPVLEKSGYAWVYASGRRKKHGCLIAFRKDAYTLLEEKVVYYDEQDVRPDGTERAQRGGSFWTKNIASMVRLQRNGLQSNGVIVATTHLFWHPSYTYERARQAAILMREVTKFKASGSYGTQDWPCIIAGDFNFSPDDPAYSLIVGDTLLPIQDARLAASRVVHVTIDPEVSTVPNANPAEDEADVGGETDPDRVITNARSAMPADGLLSSTELVDMFRQSGTPNSVYDTGSRTCPSLAEDGFAYGNREPVSPGKLGAYEPVWTSYTHYWKTVLDYIFVLPPHNHEMVVTKIAKPHRTEALQPGIPRKGVCGSDHISLGAELFWTAST</sequence>
<dbReference type="EMBL" id="HE797181">
    <property type="protein sequence ID" value="CCM05171.1"/>
    <property type="molecule type" value="Genomic_DNA"/>
</dbReference>
<dbReference type="InterPro" id="IPR036691">
    <property type="entry name" value="Endo/exonu/phosph_ase_sf"/>
</dbReference>
<dbReference type="RefSeq" id="XP_012184454.1">
    <property type="nucleotide sequence ID" value="XM_012329064.1"/>
</dbReference>
<evidence type="ECO:0000259" key="3">
    <source>
        <dbReference type="Pfam" id="PF03372"/>
    </source>
</evidence>
<evidence type="ECO:0000313" key="5">
    <source>
        <dbReference type="Proteomes" id="UP000006352"/>
    </source>
</evidence>
<keyword evidence="5" id="KW-1185">Reference proteome</keyword>